<reference evidence="1" key="1">
    <citation type="journal article" date="2019" name="Science">
        <title>Mutation of a bHLH transcription factor allowed almond domestication.</title>
        <authorList>
            <person name="Sanchez-Perez R."/>
            <person name="Pavan S."/>
            <person name="Mazzeo R."/>
            <person name="Moldovan C."/>
            <person name="Aiese Cigliano R."/>
            <person name="Del Cueto J."/>
            <person name="Ricciardi F."/>
            <person name="Lotti C."/>
            <person name="Ricciardi L."/>
            <person name="Dicenta F."/>
            <person name="Lopez-Marques R.L."/>
            <person name="Lindberg Moller B."/>
        </authorList>
    </citation>
    <scope>NUCLEOTIDE SEQUENCE</scope>
</reference>
<proteinExistence type="predicted"/>
<gene>
    <name evidence="1" type="ORF">Prudu_009190</name>
</gene>
<dbReference type="AlphaFoldDB" id="A0A4Y1R5P3"/>
<accession>A0A4Y1R5P3</accession>
<protein>
    <submittedName>
        <fullName evidence="1">Transposable element protein</fullName>
    </submittedName>
</protein>
<sequence length="70" mass="8333">MKSKNYAQKQGIDYNEFDLELAQLDVKTAFLHGDMEEEIYMSQPEAWKSKVEIERLKTQLSNEFEMKDLE</sequence>
<evidence type="ECO:0000313" key="1">
    <source>
        <dbReference type="EMBL" id="BBG99480.1"/>
    </source>
</evidence>
<dbReference type="EMBL" id="AP019299">
    <property type="protein sequence ID" value="BBG99480.1"/>
    <property type="molecule type" value="Genomic_DNA"/>
</dbReference>
<name>A0A4Y1R5P3_PRUDU</name>
<organism evidence="1">
    <name type="scientific">Prunus dulcis</name>
    <name type="common">Almond</name>
    <name type="synonym">Amygdalus dulcis</name>
    <dbReference type="NCBI Taxonomy" id="3755"/>
    <lineage>
        <taxon>Eukaryota</taxon>
        <taxon>Viridiplantae</taxon>
        <taxon>Streptophyta</taxon>
        <taxon>Embryophyta</taxon>
        <taxon>Tracheophyta</taxon>
        <taxon>Spermatophyta</taxon>
        <taxon>Magnoliopsida</taxon>
        <taxon>eudicotyledons</taxon>
        <taxon>Gunneridae</taxon>
        <taxon>Pentapetalae</taxon>
        <taxon>rosids</taxon>
        <taxon>fabids</taxon>
        <taxon>Rosales</taxon>
        <taxon>Rosaceae</taxon>
        <taxon>Amygdaloideae</taxon>
        <taxon>Amygdaleae</taxon>
        <taxon>Prunus</taxon>
    </lineage>
</organism>